<comment type="caution">
    <text evidence="2">The sequence shown here is derived from an EMBL/GenBank/DDBJ whole genome shotgun (WGS) entry which is preliminary data.</text>
</comment>
<proteinExistence type="predicted"/>
<organism evidence="2 3">
    <name type="scientific">Diaporthe vaccinii</name>
    <dbReference type="NCBI Taxonomy" id="105482"/>
    <lineage>
        <taxon>Eukaryota</taxon>
        <taxon>Fungi</taxon>
        <taxon>Dikarya</taxon>
        <taxon>Ascomycota</taxon>
        <taxon>Pezizomycotina</taxon>
        <taxon>Sordariomycetes</taxon>
        <taxon>Sordariomycetidae</taxon>
        <taxon>Diaporthales</taxon>
        <taxon>Diaporthaceae</taxon>
        <taxon>Diaporthe</taxon>
        <taxon>Diaporthe eres species complex</taxon>
    </lineage>
</organism>
<protein>
    <submittedName>
        <fullName evidence="2">Uncharacterized protein</fullName>
    </submittedName>
</protein>
<keyword evidence="3" id="KW-1185">Reference proteome</keyword>
<name>A0ABR4E854_9PEZI</name>
<gene>
    <name evidence="2" type="ORF">FJTKL_14323</name>
</gene>
<evidence type="ECO:0000313" key="3">
    <source>
        <dbReference type="Proteomes" id="UP001600888"/>
    </source>
</evidence>
<evidence type="ECO:0000313" key="2">
    <source>
        <dbReference type="EMBL" id="KAL2278596.1"/>
    </source>
</evidence>
<accession>A0ABR4E854</accession>
<sequence length="122" mass="13898">MPDGYPVGGGRDDLARQKSYSAPRTRPLRVARNTRYVPSSSTQQVLEENVSILENCYGRSILQQCRNEIYTVLEPNEIKGTPGKTGKQEQTPMWIKINLTTTPSIGRYEKKKKRLPVVHRQP</sequence>
<reference evidence="2 3" key="1">
    <citation type="submission" date="2024-03" db="EMBL/GenBank/DDBJ databases">
        <title>A high-quality draft genome sequence of Diaporthe vaccinii, a causative agent of upright dieback and viscid rot disease in cranberry plants.</title>
        <authorList>
            <person name="Sarrasin M."/>
            <person name="Lang B.F."/>
            <person name="Burger G."/>
        </authorList>
    </citation>
    <scope>NUCLEOTIDE SEQUENCE [LARGE SCALE GENOMIC DNA]</scope>
    <source>
        <strain evidence="2 3">IS7</strain>
    </source>
</reference>
<evidence type="ECO:0000256" key="1">
    <source>
        <dbReference type="SAM" id="MobiDB-lite"/>
    </source>
</evidence>
<dbReference type="Proteomes" id="UP001600888">
    <property type="component" value="Unassembled WGS sequence"/>
</dbReference>
<feature type="region of interest" description="Disordered" evidence="1">
    <location>
        <begin position="1"/>
        <end position="30"/>
    </location>
</feature>
<dbReference type="EMBL" id="JBAWTH010000085">
    <property type="protein sequence ID" value="KAL2278596.1"/>
    <property type="molecule type" value="Genomic_DNA"/>
</dbReference>